<name>A0ABX8M3V0_9PSED</name>
<sequence>MATDLLVLGAGIVGASVVAEARRCLPGLSIVLVDDGRPGAASALSAGLVTPFCGEGLRRRRSLQAFAHYQALGRGWAGVHRLPFSFVHDPAQAPRPLMFEARPLSGPLAEVLGRYRGVHPPATLLQAGYALAVDVPALVRACLAQGGSGRFERVQAQVERVTRAGDDWCLHTADGLLRARCLVVAAGARSNALAGVARAGSIKKIVAFDLQGPQLPDAGEGVLYMPGRKAFVMRDWQRAGWLLSITSEDWRTDAEGDLAVQRQEARQARRILAEELPGLAIHSLRPRTAFDSYCADYEPRVLCLPQGPGACAVLGASGSGVRFAPALACEALAAVGLVAVAGAPATSTNSKEG</sequence>
<evidence type="ECO:0000256" key="1">
    <source>
        <dbReference type="ARBA" id="ARBA00023002"/>
    </source>
</evidence>
<dbReference type="EMBL" id="CP077073">
    <property type="protein sequence ID" value="QXH33683.1"/>
    <property type="molecule type" value="Genomic_DNA"/>
</dbReference>
<dbReference type="Pfam" id="PF01266">
    <property type="entry name" value="DAO"/>
    <property type="match status" value="1"/>
</dbReference>
<dbReference type="Proteomes" id="UP001047646">
    <property type="component" value="Chromosome"/>
</dbReference>
<dbReference type="PANTHER" id="PTHR13847">
    <property type="entry name" value="SARCOSINE DEHYDROGENASE-RELATED"/>
    <property type="match status" value="1"/>
</dbReference>
<evidence type="ECO:0000313" key="3">
    <source>
        <dbReference type="EMBL" id="QXH33683.1"/>
    </source>
</evidence>
<protein>
    <submittedName>
        <fullName evidence="3">FAD-binding oxidoreductase</fullName>
    </submittedName>
</protein>
<proteinExistence type="predicted"/>
<reference evidence="3" key="1">
    <citation type="journal article" date="2021" name="Microorganisms">
        <title>The Ever-Expanding Pseudomonas Genus: Description of 43 New Species and Partition of the Pseudomonas putida Group.</title>
        <authorList>
            <person name="Girard L."/>
            <person name="Lood C."/>
            <person name="Hofte M."/>
            <person name="Vandamme P."/>
            <person name="Rokni-Zadeh H."/>
            <person name="van Noort V."/>
            <person name="Lavigne R."/>
            <person name="De Mot R."/>
        </authorList>
    </citation>
    <scope>NUCLEOTIDE SEQUENCE</scope>
    <source>
        <strain evidence="3">COW39</strain>
    </source>
</reference>
<dbReference type="RefSeq" id="WP_217848056.1">
    <property type="nucleotide sequence ID" value="NZ_CP077073.1"/>
</dbReference>
<evidence type="ECO:0000259" key="2">
    <source>
        <dbReference type="Pfam" id="PF01266"/>
    </source>
</evidence>
<keyword evidence="4" id="KW-1185">Reference proteome</keyword>
<accession>A0ABX8M3V0</accession>
<dbReference type="InterPro" id="IPR006076">
    <property type="entry name" value="FAD-dep_OxRdtase"/>
</dbReference>
<gene>
    <name evidence="3" type="ORF">KSS95_16055</name>
</gene>
<dbReference type="PANTHER" id="PTHR13847:SF287">
    <property type="entry name" value="FAD-DEPENDENT OXIDOREDUCTASE DOMAIN-CONTAINING PROTEIN 1"/>
    <property type="match status" value="1"/>
</dbReference>
<evidence type="ECO:0000313" key="4">
    <source>
        <dbReference type="Proteomes" id="UP001047646"/>
    </source>
</evidence>
<keyword evidence="1" id="KW-0560">Oxidoreductase</keyword>
<feature type="domain" description="FAD dependent oxidoreductase" evidence="2">
    <location>
        <begin position="4"/>
        <end position="328"/>
    </location>
</feature>
<organism evidence="3 4">
    <name type="scientific">Pseudomonas muyukensis</name>
    <dbReference type="NCBI Taxonomy" id="2842357"/>
    <lineage>
        <taxon>Bacteria</taxon>
        <taxon>Pseudomonadati</taxon>
        <taxon>Pseudomonadota</taxon>
        <taxon>Gammaproteobacteria</taxon>
        <taxon>Pseudomonadales</taxon>
        <taxon>Pseudomonadaceae</taxon>
        <taxon>Pseudomonas</taxon>
    </lineage>
</organism>